<dbReference type="OrthoDB" id="9774361at2"/>
<dbReference type="EMBL" id="WKKI01000006">
    <property type="protein sequence ID" value="MRX71701.1"/>
    <property type="molecule type" value="Genomic_DNA"/>
</dbReference>
<keyword evidence="5 6" id="KW-0472">Membrane</keyword>
<name>A0A7X2IXM0_9BACI</name>
<dbReference type="GO" id="GO:0016020">
    <property type="term" value="C:membrane"/>
    <property type="evidence" value="ECO:0007669"/>
    <property type="project" value="UniProtKB-SubCell"/>
</dbReference>
<dbReference type="InterPro" id="IPR014227">
    <property type="entry name" value="YtvI-like"/>
</dbReference>
<dbReference type="InterPro" id="IPR002549">
    <property type="entry name" value="AI-2E-like"/>
</dbReference>
<evidence type="ECO:0000256" key="2">
    <source>
        <dbReference type="ARBA" id="ARBA00009773"/>
    </source>
</evidence>
<comment type="caution">
    <text evidence="7">The sequence shown here is derived from an EMBL/GenBank/DDBJ whole genome shotgun (WGS) entry which is preliminary data.</text>
</comment>
<evidence type="ECO:0000256" key="3">
    <source>
        <dbReference type="ARBA" id="ARBA00022692"/>
    </source>
</evidence>
<evidence type="ECO:0000313" key="8">
    <source>
        <dbReference type="Proteomes" id="UP000448867"/>
    </source>
</evidence>
<proteinExistence type="inferred from homology"/>
<keyword evidence="4 6" id="KW-1133">Transmembrane helix</keyword>
<dbReference type="Proteomes" id="UP000448867">
    <property type="component" value="Unassembled WGS sequence"/>
</dbReference>
<gene>
    <name evidence="7" type="primary">ytvI</name>
    <name evidence="7" type="ORF">GJU40_05870</name>
</gene>
<keyword evidence="8" id="KW-1185">Reference proteome</keyword>
<reference evidence="7 8" key="1">
    <citation type="submission" date="2019-11" db="EMBL/GenBank/DDBJ databases">
        <title>Bacillus lacus genome.</title>
        <authorList>
            <person name="Allen C.J."/>
            <person name="Newman J.D."/>
        </authorList>
    </citation>
    <scope>NUCLEOTIDE SEQUENCE [LARGE SCALE GENOMIC DNA]</scope>
    <source>
        <strain evidence="7 8">KCTC 33946</strain>
    </source>
</reference>
<dbReference type="PANTHER" id="PTHR21716:SF68">
    <property type="entry name" value="TRANSPORT PROTEIN YTVI-RELATED"/>
    <property type="match status" value="1"/>
</dbReference>
<evidence type="ECO:0000256" key="6">
    <source>
        <dbReference type="SAM" id="Phobius"/>
    </source>
</evidence>
<evidence type="ECO:0000256" key="4">
    <source>
        <dbReference type="ARBA" id="ARBA00022989"/>
    </source>
</evidence>
<feature type="transmembrane region" description="Helical" evidence="6">
    <location>
        <begin position="241"/>
        <end position="263"/>
    </location>
</feature>
<feature type="transmembrane region" description="Helical" evidence="6">
    <location>
        <begin position="162"/>
        <end position="181"/>
    </location>
</feature>
<sequence length="352" mass="39572">MTAIFTKKNIIMILSIIVIGLLIYFILPISIPIILALITALLLEPAVRMIVQRGKVKRNVSVLLVFLMFLLLIGISGYFITTKVVGEVIQLAENAPAYVNEINRVWKDFETTISTTVEDLPKEFVEEVSNQVENFLLNTRDELAGSLNIENVKNIFTNIPNYLVNLLVYLIALFLFMIDLPRLKEKAYSHMTERTAQQVAFMSKRISVVMFGFIKAQLLVSVIIFLAALIGLLLISPEIALIMALIIWVIDVIPLIGSIIVMLPWTLFQFMTGDIALGTKLAILTIVLLIIRRTIEPKVMGTHIGLSPLATLISMYLGLRLFGFLGFFIGPMILIVYNTAREAGIIRFRFKI</sequence>
<dbReference type="RefSeq" id="WP_154306829.1">
    <property type="nucleotide sequence ID" value="NZ_WKKI01000006.1"/>
</dbReference>
<feature type="transmembrane region" description="Helical" evidence="6">
    <location>
        <begin position="9"/>
        <end position="27"/>
    </location>
</feature>
<keyword evidence="3 6" id="KW-0812">Transmembrane</keyword>
<protein>
    <submittedName>
        <fullName evidence="7">Sporulation integral membrane protein YtvI</fullName>
    </submittedName>
</protein>
<evidence type="ECO:0000313" key="7">
    <source>
        <dbReference type="EMBL" id="MRX71701.1"/>
    </source>
</evidence>
<dbReference type="NCBIfam" id="TIGR02872">
    <property type="entry name" value="spore_ytvI"/>
    <property type="match status" value="1"/>
</dbReference>
<dbReference type="Pfam" id="PF01594">
    <property type="entry name" value="AI-2E_transport"/>
    <property type="match status" value="1"/>
</dbReference>
<dbReference type="PANTHER" id="PTHR21716">
    <property type="entry name" value="TRANSMEMBRANE PROTEIN"/>
    <property type="match status" value="1"/>
</dbReference>
<comment type="similarity">
    <text evidence="2">Belongs to the autoinducer-2 exporter (AI-2E) (TC 2.A.86) family.</text>
</comment>
<dbReference type="AlphaFoldDB" id="A0A7X2IXM0"/>
<feature type="transmembrane region" description="Helical" evidence="6">
    <location>
        <begin position="315"/>
        <end position="337"/>
    </location>
</feature>
<dbReference type="GO" id="GO:0055085">
    <property type="term" value="P:transmembrane transport"/>
    <property type="evidence" value="ECO:0007669"/>
    <property type="project" value="TreeGrafter"/>
</dbReference>
<organism evidence="7 8">
    <name type="scientific">Metabacillus lacus</name>
    <dbReference type="NCBI Taxonomy" id="1983721"/>
    <lineage>
        <taxon>Bacteria</taxon>
        <taxon>Bacillati</taxon>
        <taxon>Bacillota</taxon>
        <taxon>Bacilli</taxon>
        <taxon>Bacillales</taxon>
        <taxon>Bacillaceae</taxon>
        <taxon>Metabacillus</taxon>
    </lineage>
</organism>
<accession>A0A7X2IXM0</accession>
<feature type="transmembrane region" description="Helical" evidence="6">
    <location>
        <begin position="208"/>
        <end position="235"/>
    </location>
</feature>
<evidence type="ECO:0000256" key="5">
    <source>
        <dbReference type="ARBA" id="ARBA00023136"/>
    </source>
</evidence>
<comment type="subcellular location">
    <subcellularLocation>
        <location evidence="1">Membrane</location>
        <topology evidence="1">Multi-pass membrane protein</topology>
    </subcellularLocation>
</comment>
<feature type="transmembrane region" description="Helical" evidence="6">
    <location>
        <begin position="275"/>
        <end position="295"/>
    </location>
</feature>
<feature type="transmembrane region" description="Helical" evidence="6">
    <location>
        <begin position="63"/>
        <end position="81"/>
    </location>
</feature>
<evidence type="ECO:0000256" key="1">
    <source>
        <dbReference type="ARBA" id="ARBA00004141"/>
    </source>
</evidence>